<evidence type="ECO:0008006" key="3">
    <source>
        <dbReference type="Google" id="ProtNLM"/>
    </source>
</evidence>
<protein>
    <recommendedName>
        <fullName evidence="3">DUF4258 domain-containing protein</fullName>
    </recommendedName>
</protein>
<evidence type="ECO:0000313" key="2">
    <source>
        <dbReference type="Proteomes" id="UP000886602"/>
    </source>
</evidence>
<sequence>MYRLSEHAQERIRRRHLRPQDLVAALDGLEATRYDGTLLLCDARSLCTLIVNPHNATILTAYKMKPVKFRRIFSKRKHS</sequence>
<name>A0A9D7FHF1_9RHOO</name>
<accession>A0A9D7FHF1</accession>
<dbReference type="EMBL" id="JADJNC010000027">
    <property type="protein sequence ID" value="MBK7424304.1"/>
    <property type="molecule type" value="Genomic_DNA"/>
</dbReference>
<dbReference type="AlphaFoldDB" id="A0A9D7FHF1"/>
<proteinExistence type="predicted"/>
<comment type="caution">
    <text evidence="1">The sequence shown here is derived from an EMBL/GenBank/DDBJ whole genome shotgun (WGS) entry which is preliminary data.</text>
</comment>
<gene>
    <name evidence="1" type="ORF">IPJ48_15165</name>
</gene>
<reference evidence="1" key="1">
    <citation type="submission" date="2020-10" db="EMBL/GenBank/DDBJ databases">
        <title>Connecting structure to function with the recovery of over 1000 high-quality activated sludge metagenome-assembled genomes encoding full-length rRNA genes using long-read sequencing.</title>
        <authorList>
            <person name="Singleton C.M."/>
            <person name="Petriglieri F."/>
            <person name="Kristensen J.M."/>
            <person name="Kirkegaard R.H."/>
            <person name="Michaelsen T.Y."/>
            <person name="Andersen M.H."/>
            <person name="Karst S.M."/>
            <person name="Dueholm M.S."/>
            <person name="Nielsen P.H."/>
            <person name="Albertsen M."/>
        </authorList>
    </citation>
    <scope>NUCLEOTIDE SEQUENCE</scope>
    <source>
        <strain evidence="1">EsbW_18-Q3-R4-48_MAXAC.044</strain>
    </source>
</reference>
<dbReference type="Proteomes" id="UP000886602">
    <property type="component" value="Unassembled WGS sequence"/>
</dbReference>
<evidence type="ECO:0000313" key="1">
    <source>
        <dbReference type="EMBL" id="MBK7424304.1"/>
    </source>
</evidence>
<organism evidence="1 2">
    <name type="scientific">Candidatus Propionivibrio dominans</name>
    <dbReference type="NCBI Taxonomy" id="2954373"/>
    <lineage>
        <taxon>Bacteria</taxon>
        <taxon>Pseudomonadati</taxon>
        <taxon>Pseudomonadota</taxon>
        <taxon>Betaproteobacteria</taxon>
        <taxon>Rhodocyclales</taxon>
        <taxon>Rhodocyclaceae</taxon>
        <taxon>Propionivibrio</taxon>
    </lineage>
</organism>